<dbReference type="Pfam" id="PF07969">
    <property type="entry name" value="Amidohydro_3"/>
    <property type="match status" value="1"/>
</dbReference>
<dbReference type="Gene3D" id="3.20.20.140">
    <property type="entry name" value="Metal-dependent hydrolases"/>
    <property type="match status" value="1"/>
</dbReference>
<dbReference type="InterPro" id="IPR013108">
    <property type="entry name" value="Amidohydro_3"/>
</dbReference>
<reference evidence="2 3" key="1">
    <citation type="journal article" date="2015" name="Genome Announc.">
        <title>Expanding the biotechnology potential of lactobacilli through comparative genomics of 213 strains and associated genera.</title>
        <authorList>
            <person name="Sun Z."/>
            <person name="Harris H.M."/>
            <person name="McCann A."/>
            <person name="Guo C."/>
            <person name="Argimon S."/>
            <person name="Zhang W."/>
            <person name="Yang X."/>
            <person name="Jeffery I.B."/>
            <person name="Cooney J.C."/>
            <person name="Kagawa T.F."/>
            <person name="Liu W."/>
            <person name="Song Y."/>
            <person name="Salvetti E."/>
            <person name="Wrobel A."/>
            <person name="Rasinkangas P."/>
            <person name="Parkhill J."/>
            <person name="Rea M.C."/>
            <person name="O'Sullivan O."/>
            <person name="Ritari J."/>
            <person name="Douillard F.P."/>
            <person name="Paul Ross R."/>
            <person name="Yang R."/>
            <person name="Briner A.E."/>
            <person name="Felis G.E."/>
            <person name="de Vos W.M."/>
            <person name="Barrangou R."/>
            <person name="Klaenhammer T.R."/>
            <person name="Caufield P.W."/>
            <person name="Cui Y."/>
            <person name="Zhang H."/>
            <person name="O'Toole P.W."/>
        </authorList>
    </citation>
    <scope>NUCLEOTIDE SEQUENCE [LARGE SCALE GENOMIC DNA]</scope>
    <source>
        <strain evidence="2 3">DSM 19909</strain>
    </source>
</reference>
<feature type="domain" description="Amidohydrolase 3" evidence="1">
    <location>
        <begin position="43"/>
        <end position="523"/>
    </location>
</feature>
<dbReference type="RefSeq" id="WP_056948726.1">
    <property type="nucleotide sequence ID" value="NZ_AZEE01000030.1"/>
</dbReference>
<dbReference type="SUPFAM" id="SSF51338">
    <property type="entry name" value="Composite domain of metallo-dependent hydrolases"/>
    <property type="match status" value="1"/>
</dbReference>
<dbReference type="InterPro" id="IPR032466">
    <property type="entry name" value="Metal_Hydrolase"/>
</dbReference>
<sequence>MSTYVNGHIFTGRSTSDFVSAMRVENGHITWIGDDQEVTEEPTIDLHQQTILPGLLDIHTHPKYIADALHGVACTPPLVNSISELQTAMRYSPQFGQDEATWLEGWGFDETKLKEHRTPTVDDLDAITTTQPIFIYRSDCHSSVGNSKALALAGITAETPDPKGGHIGHFADGRPNGYMQEVAATQLLIRAKSAQNYAADVDNMLKTSTHYLENGLVAIGELMGRKQPYDSLKLYEDAVSRGFQPQAAIYYVWSEVQKQAQPLVMPQSDQLLTVAGLKVFMDGSISGETAWNKAPYPTGQNGVQLTQPNDLLAAVDFARQHHLQVAVHAMGDAAIQLIIDTTADLTPWLTDRPSIRIEHATLLDDAMLAQIKSATMNFALVTQPIFFFAEDESYRHFLSPDQFKTAYRIKSMLEAAPTALSSDAPCTPWAEPDDPFIAMQAAVTRQATNGDVVNADEAISVGQAVLGYTRDAAKIGGLKYNGQLVPGMRADFVILNQDPFTSPSDQLGQVKVNETWLKGQCVYVRND</sequence>
<dbReference type="AlphaFoldDB" id="A0A0R1LVR7"/>
<name>A0A0R1LVR7_9LACO</name>
<proteinExistence type="predicted"/>
<organism evidence="2 3">
    <name type="scientific">Secundilactobacillus odoratitofui DSM 19909 = JCM 15043</name>
    <dbReference type="NCBI Taxonomy" id="1423776"/>
    <lineage>
        <taxon>Bacteria</taxon>
        <taxon>Bacillati</taxon>
        <taxon>Bacillota</taxon>
        <taxon>Bacilli</taxon>
        <taxon>Lactobacillales</taxon>
        <taxon>Lactobacillaceae</taxon>
        <taxon>Secundilactobacillus</taxon>
    </lineage>
</organism>
<dbReference type="OrthoDB" id="9767366at2"/>
<dbReference type="InterPro" id="IPR033932">
    <property type="entry name" value="YtcJ-like"/>
</dbReference>
<dbReference type="PATRIC" id="fig|1423776.4.peg.1815"/>
<dbReference type="InterPro" id="IPR011059">
    <property type="entry name" value="Metal-dep_hydrolase_composite"/>
</dbReference>
<evidence type="ECO:0000313" key="2">
    <source>
        <dbReference type="EMBL" id="KRK96937.1"/>
    </source>
</evidence>
<keyword evidence="3" id="KW-1185">Reference proteome</keyword>
<accession>A0A0R1LVR7</accession>
<dbReference type="Gene3D" id="3.10.310.70">
    <property type="match status" value="1"/>
</dbReference>
<evidence type="ECO:0000259" key="1">
    <source>
        <dbReference type="Pfam" id="PF07969"/>
    </source>
</evidence>
<dbReference type="PANTHER" id="PTHR22642:SF2">
    <property type="entry name" value="PROTEIN LONG AFTER FAR-RED 3"/>
    <property type="match status" value="1"/>
</dbReference>
<dbReference type="Proteomes" id="UP000051160">
    <property type="component" value="Unassembled WGS sequence"/>
</dbReference>
<dbReference type="PANTHER" id="PTHR22642">
    <property type="entry name" value="IMIDAZOLONEPROPIONASE"/>
    <property type="match status" value="1"/>
</dbReference>
<dbReference type="SUPFAM" id="SSF51556">
    <property type="entry name" value="Metallo-dependent hydrolases"/>
    <property type="match status" value="1"/>
</dbReference>
<dbReference type="GO" id="GO:0016810">
    <property type="term" value="F:hydrolase activity, acting on carbon-nitrogen (but not peptide) bonds"/>
    <property type="evidence" value="ECO:0007669"/>
    <property type="project" value="InterPro"/>
</dbReference>
<evidence type="ECO:0000313" key="3">
    <source>
        <dbReference type="Proteomes" id="UP000051160"/>
    </source>
</evidence>
<gene>
    <name evidence="2" type="ORF">FD04_GL001792</name>
</gene>
<comment type="caution">
    <text evidence="2">The sequence shown here is derived from an EMBL/GenBank/DDBJ whole genome shotgun (WGS) entry which is preliminary data.</text>
</comment>
<protein>
    <submittedName>
        <fullName evidence="2">Amidohydrolase 3</fullName>
    </submittedName>
</protein>
<dbReference type="EMBL" id="AZEE01000030">
    <property type="protein sequence ID" value="KRK96937.1"/>
    <property type="molecule type" value="Genomic_DNA"/>
</dbReference>
<dbReference type="Gene3D" id="2.30.40.10">
    <property type="entry name" value="Urease, subunit C, domain 1"/>
    <property type="match status" value="1"/>
</dbReference>
<keyword evidence="2" id="KW-0378">Hydrolase</keyword>
<dbReference type="CDD" id="cd01300">
    <property type="entry name" value="YtcJ_like"/>
    <property type="match status" value="1"/>
</dbReference>
<dbReference type="STRING" id="1423776.FD04_GL001792"/>